<comment type="caution">
    <text evidence="1">The sequence shown here is derived from an EMBL/GenBank/DDBJ whole genome shotgun (WGS) entry which is preliminary data.</text>
</comment>
<accession>A0A644Z4H1</accession>
<sequence length="58" mass="5726">MENWAADRPDSAVAAAAEVAEVAEAAENPGTVTMAASCPALIAVGPGTGRRSHSSDST</sequence>
<evidence type="ECO:0000313" key="1">
    <source>
        <dbReference type="EMBL" id="MPM33004.1"/>
    </source>
</evidence>
<organism evidence="1">
    <name type="scientific">bioreactor metagenome</name>
    <dbReference type="NCBI Taxonomy" id="1076179"/>
    <lineage>
        <taxon>unclassified sequences</taxon>
        <taxon>metagenomes</taxon>
        <taxon>ecological metagenomes</taxon>
    </lineage>
</organism>
<protein>
    <submittedName>
        <fullName evidence="1">Uncharacterized protein</fullName>
    </submittedName>
</protein>
<reference evidence="1" key="1">
    <citation type="submission" date="2019-08" db="EMBL/GenBank/DDBJ databases">
        <authorList>
            <person name="Kucharzyk K."/>
            <person name="Murdoch R.W."/>
            <person name="Higgins S."/>
            <person name="Loffler F."/>
        </authorList>
    </citation>
    <scope>NUCLEOTIDE SEQUENCE</scope>
</reference>
<dbReference type="AlphaFoldDB" id="A0A644Z4H1"/>
<proteinExistence type="predicted"/>
<gene>
    <name evidence="1" type="ORF">SDC9_79571</name>
</gene>
<name>A0A644Z4H1_9ZZZZ</name>
<dbReference type="EMBL" id="VSSQ01006528">
    <property type="protein sequence ID" value="MPM33004.1"/>
    <property type="molecule type" value="Genomic_DNA"/>
</dbReference>